<reference evidence="1" key="1">
    <citation type="submission" date="2022-08" db="EMBL/GenBank/DDBJ databases">
        <title>Genome Sequence of Lecanicillium fungicola.</title>
        <authorList>
            <person name="Buettner E."/>
        </authorList>
    </citation>
    <scope>NUCLEOTIDE SEQUENCE</scope>
    <source>
        <strain evidence="1">Babe33</strain>
    </source>
</reference>
<sequence>MTRAVDVRSHCGLSSMYPGLMQSQKLNSYRLQELLDAPLGEIASRLREALDPATVQHELRGLVTLLARDADRTRYSAIASTDSAVDINLSSWVKVDCYDDDFNLGLGKPVNVLRPQLPPFEGLIYLMPRSAKDGITVVLCLRNDELRNLKADARLNTYATFAS</sequence>
<evidence type="ECO:0000313" key="1">
    <source>
        <dbReference type="EMBL" id="KAJ2983924.1"/>
    </source>
</evidence>
<dbReference type="EMBL" id="JANJQO010000012">
    <property type="protein sequence ID" value="KAJ2983924.1"/>
    <property type="molecule type" value="Genomic_DNA"/>
</dbReference>
<comment type="caution">
    <text evidence="1">The sequence shown here is derived from an EMBL/GenBank/DDBJ whole genome shotgun (WGS) entry which is preliminary data.</text>
</comment>
<name>A0ACC1NXY2_9HYPO</name>
<gene>
    <name evidence="1" type="ORF">NQ176_g330</name>
</gene>
<dbReference type="Proteomes" id="UP001143910">
    <property type="component" value="Unassembled WGS sequence"/>
</dbReference>
<accession>A0ACC1NXY2</accession>
<protein>
    <submittedName>
        <fullName evidence="1">Uncharacterized protein</fullName>
    </submittedName>
</protein>
<organism evidence="1 2">
    <name type="scientific">Zarea fungicola</name>
    <dbReference type="NCBI Taxonomy" id="93591"/>
    <lineage>
        <taxon>Eukaryota</taxon>
        <taxon>Fungi</taxon>
        <taxon>Dikarya</taxon>
        <taxon>Ascomycota</taxon>
        <taxon>Pezizomycotina</taxon>
        <taxon>Sordariomycetes</taxon>
        <taxon>Hypocreomycetidae</taxon>
        <taxon>Hypocreales</taxon>
        <taxon>Cordycipitaceae</taxon>
        <taxon>Zarea</taxon>
    </lineage>
</organism>
<evidence type="ECO:0000313" key="2">
    <source>
        <dbReference type="Proteomes" id="UP001143910"/>
    </source>
</evidence>
<keyword evidence="2" id="KW-1185">Reference proteome</keyword>
<proteinExistence type="predicted"/>